<dbReference type="InterPro" id="IPR029016">
    <property type="entry name" value="GAF-like_dom_sf"/>
</dbReference>
<dbReference type="HOGENOM" id="CLU_062618_6_3_6"/>
<dbReference type="InterPro" id="IPR014757">
    <property type="entry name" value="Tscrpt_reg_IclR_C"/>
</dbReference>
<dbReference type="Pfam" id="PF09339">
    <property type="entry name" value="HTH_IclR"/>
    <property type="match status" value="1"/>
</dbReference>
<evidence type="ECO:0000256" key="1">
    <source>
        <dbReference type="ARBA" id="ARBA00023015"/>
    </source>
</evidence>
<proteinExistence type="predicted"/>
<dbReference type="KEGG" id="paj:PAJ_2021"/>
<dbReference type="PATRIC" id="fig|932677.3.peg.2354"/>
<dbReference type="PANTHER" id="PTHR30136">
    <property type="entry name" value="HELIX-TURN-HELIX TRANSCRIPTIONAL REGULATOR, ICLR FAMILY"/>
    <property type="match status" value="1"/>
</dbReference>
<dbReference type="AlphaFoldDB" id="A0A0H3KY36"/>
<sequence length="323" mass="35114">MQRRRIAGPGCHSRCSHYYGSMYCNAIQRGDITWQYAVLQCGTCCKTCAFRVTVSQLKKDDAMTHQSSSREDEKTGGIQVIARAAKILNALGEHPGGMSLGEIAQVVDLPRSTVQRIVAALDSAELVRSSGAGGLRLGPALLKLLSSVNTDVVDLVKPLLEKLSADTNETVSLARASGSQLAVVHYVVASRELRVVPRIGLDLPLYSTSGGRALLALESDADVQARVGDDWRELTDKTVKTLAALLQMIHEVRKTSISYDRGETLEGVSTMAFALDTIFGRFAVSLLVPTARFKKHEARYREEMLQCKQALIREIGKIAAVEG</sequence>
<keyword evidence="1" id="KW-0805">Transcription regulation</keyword>
<organism evidence="6 7">
    <name type="scientific">Pantoea ananatis (strain AJ13355)</name>
    <dbReference type="NCBI Taxonomy" id="932677"/>
    <lineage>
        <taxon>Bacteria</taxon>
        <taxon>Pseudomonadati</taxon>
        <taxon>Pseudomonadota</taxon>
        <taxon>Gammaproteobacteria</taxon>
        <taxon>Enterobacterales</taxon>
        <taxon>Erwiniaceae</taxon>
        <taxon>Pantoea</taxon>
    </lineage>
</organism>
<dbReference type="GO" id="GO:0045892">
    <property type="term" value="P:negative regulation of DNA-templated transcription"/>
    <property type="evidence" value="ECO:0007669"/>
    <property type="project" value="TreeGrafter"/>
</dbReference>
<dbReference type="EMBL" id="AP012032">
    <property type="protein sequence ID" value="BAK12101.1"/>
    <property type="molecule type" value="Genomic_DNA"/>
</dbReference>
<accession>A0A0H3KY36</accession>
<keyword evidence="2" id="KW-0238">DNA-binding</keyword>
<dbReference type="Gene3D" id="3.30.450.40">
    <property type="match status" value="1"/>
</dbReference>
<dbReference type="SMART" id="SM00346">
    <property type="entry name" value="HTH_ICLR"/>
    <property type="match status" value="1"/>
</dbReference>
<dbReference type="InterPro" id="IPR011991">
    <property type="entry name" value="ArsR-like_HTH"/>
</dbReference>
<keyword evidence="3" id="KW-0804">Transcription</keyword>
<dbReference type="SUPFAM" id="SSF55781">
    <property type="entry name" value="GAF domain-like"/>
    <property type="match status" value="1"/>
</dbReference>
<dbReference type="PANTHER" id="PTHR30136:SF35">
    <property type="entry name" value="HTH-TYPE TRANSCRIPTIONAL REGULATOR RV1719"/>
    <property type="match status" value="1"/>
</dbReference>
<evidence type="ECO:0000259" key="4">
    <source>
        <dbReference type="PROSITE" id="PS51077"/>
    </source>
</evidence>
<dbReference type="InterPro" id="IPR036388">
    <property type="entry name" value="WH-like_DNA-bd_sf"/>
</dbReference>
<evidence type="ECO:0000259" key="5">
    <source>
        <dbReference type="PROSITE" id="PS51078"/>
    </source>
</evidence>
<evidence type="ECO:0000313" key="6">
    <source>
        <dbReference type="EMBL" id="BAK12101.1"/>
    </source>
</evidence>
<dbReference type="PROSITE" id="PS51077">
    <property type="entry name" value="HTH_ICLR"/>
    <property type="match status" value="1"/>
</dbReference>
<dbReference type="SUPFAM" id="SSF46785">
    <property type="entry name" value="Winged helix' DNA-binding domain"/>
    <property type="match status" value="1"/>
</dbReference>
<feature type="domain" description="HTH iclR-type" evidence="4">
    <location>
        <begin position="78"/>
        <end position="139"/>
    </location>
</feature>
<feature type="domain" description="IclR-ED" evidence="5">
    <location>
        <begin position="133"/>
        <end position="321"/>
    </location>
</feature>
<evidence type="ECO:0000256" key="3">
    <source>
        <dbReference type="ARBA" id="ARBA00023163"/>
    </source>
</evidence>
<dbReference type="InterPro" id="IPR005471">
    <property type="entry name" value="Tscrpt_reg_IclR_N"/>
</dbReference>
<gene>
    <name evidence="6" type="primary">ttgV</name>
    <name evidence="6" type="ordered locus">PAJ_2021</name>
</gene>
<dbReference type="eggNOG" id="COG1414">
    <property type="taxonomic scope" value="Bacteria"/>
</dbReference>
<dbReference type="Pfam" id="PF01614">
    <property type="entry name" value="IclR_C"/>
    <property type="match status" value="1"/>
</dbReference>
<protein>
    <submittedName>
        <fullName evidence="6">HTH-type transcriptional regulator TtgV TtgV</fullName>
    </submittedName>
</protein>
<dbReference type="Gene3D" id="1.10.10.10">
    <property type="entry name" value="Winged helix-like DNA-binding domain superfamily/Winged helix DNA-binding domain"/>
    <property type="match status" value="1"/>
</dbReference>
<reference evidence="7" key="1">
    <citation type="journal article" date="2012" name="Appl. Microbiol. Biotechnol.">
        <title>The complete genome sequence of Pantoea ananatis AJ13355, an organism with great biotechnological potential.</title>
        <authorList>
            <person name="Hara Y."/>
            <person name="Kadotani N."/>
            <person name="Izui H."/>
            <person name="Katashkina J.I."/>
            <person name="Kuvaeva T.M."/>
            <person name="Andreeva I.G."/>
            <person name="Golubeva L.I."/>
            <person name="Malko D.B."/>
            <person name="Makeev V.J."/>
            <person name="Mashko S.V."/>
            <person name="Kozlov Y.I."/>
        </authorList>
    </citation>
    <scope>NUCLEOTIDE SEQUENCE [LARGE SCALE GENOMIC DNA]</scope>
    <source>
        <strain evidence="7">AJ13355</strain>
    </source>
</reference>
<dbReference type="PROSITE" id="PS51078">
    <property type="entry name" value="ICLR_ED"/>
    <property type="match status" value="1"/>
</dbReference>
<dbReference type="InterPro" id="IPR050707">
    <property type="entry name" value="HTH_MetabolicPath_Reg"/>
</dbReference>
<dbReference type="GO" id="GO:0003700">
    <property type="term" value="F:DNA-binding transcription factor activity"/>
    <property type="evidence" value="ECO:0007669"/>
    <property type="project" value="TreeGrafter"/>
</dbReference>
<evidence type="ECO:0000313" key="7">
    <source>
        <dbReference type="Proteomes" id="UP000006690"/>
    </source>
</evidence>
<evidence type="ECO:0000256" key="2">
    <source>
        <dbReference type="ARBA" id="ARBA00023125"/>
    </source>
</evidence>
<dbReference type="InterPro" id="IPR036390">
    <property type="entry name" value="WH_DNA-bd_sf"/>
</dbReference>
<dbReference type="GO" id="GO:0003677">
    <property type="term" value="F:DNA binding"/>
    <property type="evidence" value="ECO:0007669"/>
    <property type="project" value="UniProtKB-KW"/>
</dbReference>
<dbReference type="CDD" id="cd00090">
    <property type="entry name" value="HTH_ARSR"/>
    <property type="match status" value="1"/>
</dbReference>
<dbReference type="Proteomes" id="UP000006690">
    <property type="component" value="Chromosome"/>
</dbReference>
<name>A0A0H3KY36_PANAA</name>